<feature type="binding site" evidence="8">
    <location>
        <position position="287"/>
    </location>
    <ligand>
        <name>Mn(2+)</name>
        <dbReference type="ChEBI" id="CHEBI:29035"/>
        <label>2</label>
    </ligand>
</feature>
<comment type="caution">
    <text evidence="11">The sequence shown here is derived from an EMBL/GenBank/DDBJ whole genome shotgun (WGS) entry which is preliminary data.</text>
</comment>
<evidence type="ECO:0000256" key="1">
    <source>
        <dbReference type="ARBA" id="ARBA00000135"/>
    </source>
</evidence>
<evidence type="ECO:0000256" key="4">
    <source>
        <dbReference type="ARBA" id="ARBA00022438"/>
    </source>
</evidence>
<dbReference type="CDD" id="cd00433">
    <property type="entry name" value="Peptidase_M17"/>
    <property type="match status" value="1"/>
</dbReference>
<feature type="binding site" evidence="8">
    <location>
        <position position="269"/>
    </location>
    <ligand>
        <name>Mn(2+)</name>
        <dbReference type="ChEBI" id="CHEBI:29035"/>
        <label>2</label>
    </ligand>
</feature>
<dbReference type="Pfam" id="PF02789">
    <property type="entry name" value="Peptidase_M17_N"/>
    <property type="match status" value="1"/>
</dbReference>
<evidence type="ECO:0000256" key="3">
    <source>
        <dbReference type="ARBA" id="ARBA00009528"/>
    </source>
</evidence>
<feature type="binding site" evidence="8">
    <location>
        <position position="348"/>
    </location>
    <ligand>
        <name>Mn(2+)</name>
        <dbReference type="ChEBI" id="CHEBI:29035"/>
        <label>1</label>
    </ligand>
</feature>
<feature type="binding site" evidence="8">
    <location>
        <position position="269"/>
    </location>
    <ligand>
        <name>Mn(2+)</name>
        <dbReference type="ChEBI" id="CHEBI:29035"/>
        <label>1</label>
    </ligand>
</feature>
<evidence type="ECO:0000256" key="6">
    <source>
        <dbReference type="ARBA" id="ARBA00022801"/>
    </source>
</evidence>
<dbReference type="InterPro" id="IPR023042">
    <property type="entry name" value="Peptidase_M17_leu_NH2_pept"/>
</dbReference>
<dbReference type="EMBL" id="JBHSTI010000008">
    <property type="protein sequence ID" value="MFC6238849.1"/>
    <property type="molecule type" value="Genomic_DNA"/>
</dbReference>
<keyword evidence="8" id="KW-0464">Manganese</keyword>
<comment type="subcellular location">
    <subcellularLocation>
        <location evidence="8">Cytoplasm</location>
    </subcellularLocation>
</comment>
<feature type="domain" description="Peptidase M17 leucyl aminopeptidase N-terminal" evidence="10">
    <location>
        <begin position="34"/>
        <end position="142"/>
    </location>
</feature>
<evidence type="ECO:0000256" key="8">
    <source>
        <dbReference type="HAMAP-Rule" id="MF_00181"/>
    </source>
</evidence>
<keyword evidence="4 8" id="KW-0031">Aminopeptidase</keyword>
<dbReference type="SUPFAM" id="SSF53187">
    <property type="entry name" value="Zn-dependent exopeptidases"/>
    <property type="match status" value="1"/>
</dbReference>
<comment type="similarity">
    <text evidence="3 8">Belongs to the peptidase M17 family.</text>
</comment>
<dbReference type="EC" id="3.4.11.1" evidence="8"/>
<sequence length="504" mass="50421">MTTLALNSADIATIAGDVLVVATVPAGGRKKGAVLAGPAAGLKAAPKRKLEEALAALGATGKAGDVVRVPGAGISAAPVVVAVGLGAGPWNDEALRRAAGNAVRSVAGSKRAVLALPVETAAGLDAVAQGALLGAYSFDSFRVDSKAAQKAPVTRITLAVADAKDASTVAAVARAKAIAGAVILARDLVNTPAGDLPPAALVAAAADAVDGLSVEVEVLDEKALAAGGYGGILGVGKGSANPPRLARLAYRPEGATAHLALVGKGITFDTGGISIKPSLNMHEMKGDMGGAAATAAAVVAIAKLGLPVNVTGYLCVAENMPSGKAQRPGDVIRAYGGKTVEVMDTDAEGRLVLMDGLVRAQEDKPDVIVDIATLTGAAVVALGSRTFGIMSNDDDLREAVHDASKRAGEAAWPMPFPEELRANLDSSVADIMNIPLVGRPHGGMMTGGIFLAEFIKDGQRWAHLDIAGPSYNAGGPHGYTPKGGTGAAVRTLVQLAEDIADGAV</sequence>
<name>A0ABW1T3J4_9ACTN</name>
<dbReference type="PRINTS" id="PR00481">
    <property type="entry name" value="LAMNOPPTDASE"/>
</dbReference>
<comment type="function">
    <text evidence="7 8">Presumably involved in the processing and regular turnover of intracellular proteins. Catalyzes the removal of unsubstituted N-terminal amino acids from various peptides.</text>
</comment>
<dbReference type="PANTHER" id="PTHR11963:SF23">
    <property type="entry name" value="CYTOSOL AMINOPEPTIDASE"/>
    <property type="match status" value="1"/>
</dbReference>
<proteinExistence type="inferred from homology"/>
<reference evidence="12" key="1">
    <citation type="journal article" date="2019" name="Int. J. Syst. Evol. Microbiol.">
        <title>The Global Catalogue of Microorganisms (GCM) 10K type strain sequencing project: providing services to taxonomists for standard genome sequencing and annotation.</title>
        <authorList>
            <consortium name="The Broad Institute Genomics Platform"/>
            <consortium name="The Broad Institute Genome Sequencing Center for Infectious Disease"/>
            <person name="Wu L."/>
            <person name="Ma J."/>
        </authorList>
    </citation>
    <scope>NUCLEOTIDE SEQUENCE [LARGE SCALE GENOMIC DNA]</scope>
    <source>
        <strain evidence="12">CGMCC 4.7317</strain>
    </source>
</reference>
<dbReference type="NCBIfam" id="NF002073">
    <property type="entry name" value="PRK00913.1-2"/>
    <property type="match status" value="1"/>
</dbReference>
<dbReference type="Gene3D" id="3.40.630.10">
    <property type="entry name" value="Zn peptidases"/>
    <property type="match status" value="1"/>
</dbReference>
<feature type="active site" evidence="8">
    <location>
        <position position="350"/>
    </location>
</feature>
<evidence type="ECO:0000256" key="5">
    <source>
        <dbReference type="ARBA" id="ARBA00022670"/>
    </source>
</evidence>
<feature type="binding site" evidence="8">
    <location>
        <position position="346"/>
    </location>
    <ligand>
        <name>Mn(2+)</name>
        <dbReference type="ChEBI" id="CHEBI:29035"/>
        <label>1</label>
    </ligand>
</feature>
<keyword evidence="6 8" id="KW-0378">Hydrolase</keyword>
<comment type="cofactor">
    <cofactor evidence="8">
        <name>Mn(2+)</name>
        <dbReference type="ChEBI" id="CHEBI:29035"/>
    </cofactor>
    <text evidence="8">Binds 2 manganese ions per subunit.</text>
</comment>
<feature type="active site" evidence="8">
    <location>
        <position position="276"/>
    </location>
</feature>
<feature type="domain" description="Cytosol aminopeptidase" evidence="9">
    <location>
        <begin position="184"/>
        <end position="493"/>
    </location>
</feature>
<dbReference type="SUPFAM" id="SSF52949">
    <property type="entry name" value="Macro domain-like"/>
    <property type="match status" value="1"/>
</dbReference>
<dbReference type="HAMAP" id="MF_00181">
    <property type="entry name" value="Cytosol_peptidase_M17"/>
    <property type="match status" value="1"/>
</dbReference>
<comment type="catalytic activity">
    <reaction evidence="1 8">
        <text>Release of an N-terminal amino acid, Xaa-|-Yaa-, in which Xaa is preferably Leu, but may be other amino acids including Pro although not Arg or Lys, and Yaa may be Pro. Amino acid amides and methyl esters are also readily hydrolyzed, but rates on arylamides are exceedingly low.</text>
        <dbReference type="EC" id="3.4.11.1"/>
    </reaction>
</comment>
<keyword evidence="8" id="KW-0963">Cytoplasm</keyword>
<dbReference type="Gene3D" id="3.40.220.10">
    <property type="entry name" value="Leucine Aminopeptidase, subunit E, domain 1"/>
    <property type="match status" value="1"/>
</dbReference>
<evidence type="ECO:0000313" key="12">
    <source>
        <dbReference type="Proteomes" id="UP001596138"/>
    </source>
</evidence>
<protein>
    <recommendedName>
        <fullName evidence="8">Probable cytosol aminopeptidase</fullName>
        <ecNumber evidence="8">3.4.11.1</ecNumber>
    </recommendedName>
    <alternativeName>
        <fullName evidence="8">Leucine aminopeptidase</fullName>
        <shortName evidence="8">LAP</shortName>
        <ecNumber evidence="8">3.4.11.10</ecNumber>
    </alternativeName>
    <alternativeName>
        <fullName evidence="8">Leucyl aminopeptidase</fullName>
    </alternativeName>
</protein>
<accession>A0ABW1T3J4</accession>
<feature type="binding site" evidence="8">
    <location>
        <position position="348"/>
    </location>
    <ligand>
        <name>Mn(2+)</name>
        <dbReference type="ChEBI" id="CHEBI:29035"/>
        <label>2</label>
    </ligand>
</feature>
<dbReference type="PANTHER" id="PTHR11963">
    <property type="entry name" value="LEUCINE AMINOPEPTIDASE-RELATED"/>
    <property type="match status" value="1"/>
</dbReference>
<dbReference type="InterPro" id="IPR011356">
    <property type="entry name" value="Leucine_aapep/pepB"/>
</dbReference>
<keyword evidence="8" id="KW-0479">Metal-binding</keyword>
<dbReference type="Proteomes" id="UP001596138">
    <property type="component" value="Unassembled WGS sequence"/>
</dbReference>
<organism evidence="11 12">
    <name type="scientific">Longivirga aurantiaca</name>
    <dbReference type="NCBI Taxonomy" id="1837743"/>
    <lineage>
        <taxon>Bacteria</taxon>
        <taxon>Bacillati</taxon>
        <taxon>Actinomycetota</taxon>
        <taxon>Actinomycetes</taxon>
        <taxon>Sporichthyales</taxon>
        <taxon>Sporichthyaceae</taxon>
        <taxon>Longivirga</taxon>
    </lineage>
</organism>
<dbReference type="GO" id="GO:0004177">
    <property type="term" value="F:aminopeptidase activity"/>
    <property type="evidence" value="ECO:0007669"/>
    <property type="project" value="UniProtKB-KW"/>
</dbReference>
<dbReference type="RefSeq" id="WP_386767414.1">
    <property type="nucleotide sequence ID" value="NZ_JBHSTI010000008.1"/>
</dbReference>
<dbReference type="Pfam" id="PF00883">
    <property type="entry name" value="Peptidase_M17"/>
    <property type="match status" value="1"/>
</dbReference>
<gene>
    <name evidence="8" type="primary">pepA</name>
    <name evidence="11" type="ORF">ACFQGU_13250</name>
</gene>
<dbReference type="InterPro" id="IPR000819">
    <property type="entry name" value="Peptidase_M17_C"/>
</dbReference>
<evidence type="ECO:0000256" key="2">
    <source>
        <dbReference type="ARBA" id="ARBA00000967"/>
    </source>
</evidence>
<evidence type="ECO:0000313" key="11">
    <source>
        <dbReference type="EMBL" id="MFC6238849.1"/>
    </source>
</evidence>
<keyword evidence="5 8" id="KW-0645">Protease</keyword>
<evidence type="ECO:0000259" key="10">
    <source>
        <dbReference type="Pfam" id="PF02789"/>
    </source>
</evidence>
<comment type="catalytic activity">
    <reaction evidence="2 8">
        <text>Release of an N-terminal amino acid, preferentially leucine, but not glutamic or aspartic acids.</text>
        <dbReference type="EC" id="3.4.11.10"/>
    </reaction>
</comment>
<dbReference type="EC" id="3.4.11.10" evidence="8"/>
<evidence type="ECO:0000259" key="9">
    <source>
        <dbReference type="Pfam" id="PF00883"/>
    </source>
</evidence>
<keyword evidence="12" id="KW-1185">Reference proteome</keyword>
<dbReference type="InterPro" id="IPR043472">
    <property type="entry name" value="Macro_dom-like"/>
</dbReference>
<evidence type="ECO:0000256" key="7">
    <source>
        <dbReference type="ARBA" id="ARBA00049972"/>
    </source>
</evidence>
<dbReference type="InterPro" id="IPR008283">
    <property type="entry name" value="Peptidase_M17_N"/>
</dbReference>
<feature type="binding site" evidence="8">
    <location>
        <position position="264"/>
    </location>
    <ligand>
        <name>Mn(2+)</name>
        <dbReference type="ChEBI" id="CHEBI:29035"/>
        <label>2</label>
    </ligand>
</feature>